<dbReference type="PANTHER" id="PTHR21581">
    <property type="entry name" value="D-ALANYL-D-ALANINE CARBOXYPEPTIDASE"/>
    <property type="match status" value="1"/>
</dbReference>
<evidence type="ECO:0000256" key="2">
    <source>
        <dbReference type="ARBA" id="ARBA00022729"/>
    </source>
</evidence>
<sequence>MRIVAISAILIATGLWAQPAVVQAAPKPAVLVIEAETGAVLEAENATQPWYPASLTKVMTAYMVFDALAEGWLALDEKVPVSAHAAGQSPTKLGLGKGKQVAVKVLLDAMIVRSANDAAVVLAEAVSGSEEAFARAMTRQAYKLGMRASRFMNASGLPDPDQVTTARDMAILAQAVRRDFPEHYGLFSKTQFMLNRKVRPTVNGWMAGYPGADGMKTGFTCGSGYNLVASVERDGRRVVAVVLGGISSGARNGRMTKLMNAAFAAPAPEVETENTVHLGALPAATNATAPYVLPGDKCPVAVAVGTAPTDGKLPGWGLVLGSFASKAQANDVVKDQQQALKSITKKGRPAVVAKLRHDPQLYTALLVDLEQRDAGEACKHLWSLGRYCLAVPPKLLNNPDTLWR</sequence>
<dbReference type="PANTHER" id="PTHR21581:SF6">
    <property type="entry name" value="TRAFFICKING PROTEIN PARTICLE COMPLEX SUBUNIT 12"/>
    <property type="match status" value="1"/>
</dbReference>
<dbReference type="SUPFAM" id="SSF56601">
    <property type="entry name" value="beta-lactamase/transpeptidase-like"/>
    <property type="match status" value="1"/>
</dbReference>
<dbReference type="GO" id="GO:0009252">
    <property type="term" value="P:peptidoglycan biosynthetic process"/>
    <property type="evidence" value="ECO:0007669"/>
    <property type="project" value="UniProtKB-KW"/>
</dbReference>
<comment type="caution">
    <text evidence="12">The sequence shown here is derived from an EMBL/GenBank/DDBJ whole genome shotgun (WGS) entry which is preliminary data.</text>
</comment>
<dbReference type="Pfam" id="PF00768">
    <property type="entry name" value="Peptidase_S11"/>
    <property type="match status" value="1"/>
</dbReference>
<feature type="binding site" evidence="8">
    <location>
        <position position="216"/>
    </location>
    <ligand>
        <name>substrate</name>
    </ligand>
</feature>
<dbReference type="InterPro" id="IPR001967">
    <property type="entry name" value="Peptidase_S11_N"/>
</dbReference>
<keyword evidence="12" id="KW-0121">Carboxypeptidase</keyword>
<evidence type="ECO:0000313" key="13">
    <source>
        <dbReference type="Proteomes" id="UP000761264"/>
    </source>
</evidence>
<keyword evidence="6" id="KW-0961">Cell wall biogenesis/degradation</keyword>
<evidence type="ECO:0000256" key="8">
    <source>
        <dbReference type="PIRSR" id="PIRSR618044-2"/>
    </source>
</evidence>
<dbReference type="GO" id="GO:0071555">
    <property type="term" value="P:cell wall organization"/>
    <property type="evidence" value="ECO:0007669"/>
    <property type="project" value="UniProtKB-KW"/>
</dbReference>
<reference evidence="12" key="1">
    <citation type="submission" date="2020-03" db="EMBL/GenBank/DDBJ databases">
        <title>Genome of Pelagibius litoralis DSM 21314T.</title>
        <authorList>
            <person name="Wang G."/>
        </authorList>
    </citation>
    <scope>NUCLEOTIDE SEQUENCE</scope>
    <source>
        <strain evidence="12">DSM 21314</strain>
    </source>
</reference>
<evidence type="ECO:0000259" key="11">
    <source>
        <dbReference type="Pfam" id="PF00768"/>
    </source>
</evidence>
<evidence type="ECO:0000313" key="12">
    <source>
        <dbReference type="EMBL" id="NIA67683.1"/>
    </source>
</evidence>
<keyword evidence="4" id="KW-0133">Cell shape</keyword>
<dbReference type="GO" id="GO:0008360">
    <property type="term" value="P:regulation of cell shape"/>
    <property type="evidence" value="ECO:0007669"/>
    <property type="project" value="UniProtKB-KW"/>
</dbReference>
<feature type="active site" evidence="7">
    <location>
        <position position="114"/>
    </location>
</feature>
<dbReference type="RefSeq" id="WP_167221467.1">
    <property type="nucleotide sequence ID" value="NZ_JAAQPH010000002.1"/>
</dbReference>
<comment type="similarity">
    <text evidence="1 9">Belongs to the peptidase S11 family.</text>
</comment>
<accession>A0A967EWP5</accession>
<organism evidence="12 13">
    <name type="scientific">Pelagibius litoralis</name>
    <dbReference type="NCBI Taxonomy" id="374515"/>
    <lineage>
        <taxon>Bacteria</taxon>
        <taxon>Pseudomonadati</taxon>
        <taxon>Pseudomonadota</taxon>
        <taxon>Alphaproteobacteria</taxon>
        <taxon>Rhodospirillales</taxon>
        <taxon>Rhodovibrionaceae</taxon>
        <taxon>Pelagibius</taxon>
    </lineage>
</organism>
<evidence type="ECO:0000256" key="10">
    <source>
        <dbReference type="SAM" id="SignalP"/>
    </source>
</evidence>
<dbReference type="AlphaFoldDB" id="A0A967EWP5"/>
<name>A0A967EWP5_9PROT</name>
<dbReference type="GO" id="GO:0009002">
    <property type="term" value="F:serine-type D-Ala-D-Ala carboxypeptidase activity"/>
    <property type="evidence" value="ECO:0007669"/>
    <property type="project" value="InterPro"/>
</dbReference>
<keyword evidence="12" id="KW-0645">Protease</keyword>
<dbReference type="Gene3D" id="3.40.710.10">
    <property type="entry name" value="DD-peptidase/beta-lactamase superfamily"/>
    <property type="match status" value="1"/>
</dbReference>
<keyword evidence="13" id="KW-1185">Reference proteome</keyword>
<gene>
    <name evidence="12" type="ORF">HBA54_03690</name>
</gene>
<evidence type="ECO:0000256" key="9">
    <source>
        <dbReference type="RuleBase" id="RU004016"/>
    </source>
</evidence>
<evidence type="ECO:0000256" key="1">
    <source>
        <dbReference type="ARBA" id="ARBA00007164"/>
    </source>
</evidence>
<dbReference type="GO" id="GO:0006508">
    <property type="term" value="P:proteolysis"/>
    <property type="evidence" value="ECO:0007669"/>
    <property type="project" value="InterPro"/>
</dbReference>
<dbReference type="InterPro" id="IPR018044">
    <property type="entry name" value="Peptidase_S11"/>
</dbReference>
<dbReference type="EMBL" id="JAAQPH010000002">
    <property type="protein sequence ID" value="NIA67683.1"/>
    <property type="molecule type" value="Genomic_DNA"/>
</dbReference>
<keyword evidence="3" id="KW-0378">Hydrolase</keyword>
<dbReference type="Proteomes" id="UP000761264">
    <property type="component" value="Unassembled WGS sequence"/>
</dbReference>
<proteinExistence type="inferred from homology"/>
<protein>
    <submittedName>
        <fullName evidence="12">D-alanyl-D-alanine carboxypeptidase</fullName>
    </submittedName>
</protein>
<evidence type="ECO:0000256" key="6">
    <source>
        <dbReference type="ARBA" id="ARBA00023316"/>
    </source>
</evidence>
<feature type="active site" description="Acyl-ester intermediate" evidence="7">
    <location>
        <position position="54"/>
    </location>
</feature>
<keyword evidence="2 10" id="KW-0732">Signal</keyword>
<evidence type="ECO:0000256" key="4">
    <source>
        <dbReference type="ARBA" id="ARBA00022960"/>
    </source>
</evidence>
<evidence type="ECO:0000256" key="5">
    <source>
        <dbReference type="ARBA" id="ARBA00022984"/>
    </source>
</evidence>
<dbReference type="PRINTS" id="PR00725">
    <property type="entry name" value="DADACBPTASE1"/>
</dbReference>
<keyword evidence="5" id="KW-0573">Peptidoglycan synthesis</keyword>
<feature type="active site" description="Proton acceptor" evidence="7">
    <location>
        <position position="57"/>
    </location>
</feature>
<dbReference type="InterPro" id="IPR012338">
    <property type="entry name" value="Beta-lactam/transpept-like"/>
</dbReference>
<feature type="chain" id="PRO_5037309171" evidence="10">
    <location>
        <begin position="18"/>
        <end position="404"/>
    </location>
</feature>
<feature type="domain" description="Peptidase S11 D-alanyl-D-alanine carboxypeptidase A N-terminal" evidence="11">
    <location>
        <begin position="29"/>
        <end position="245"/>
    </location>
</feature>
<evidence type="ECO:0000256" key="7">
    <source>
        <dbReference type="PIRSR" id="PIRSR618044-1"/>
    </source>
</evidence>
<evidence type="ECO:0000256" key="3">
    <source>
        <dbReference type="ARBA" id="ARBA00022801"/>
    </source>
</evidence>
<feature type="signal peptide" evidence="10">
    <location>
        <begin position="1"/>
        <end position="17"/>
    </location>
</feature>